<dbReference type="RefSeq" id="XP_062661037.1">
    <property type="nucleotide sequence ID" value="XM_062808007.1"/>
</dbReference>
<comment type="caution">
    <text evidence="10">The sequence shown here is derived from an EMBL/GenBank/DDBJ whole genome shotgun (WGS) entry which is preliminary data.</text>
</comment>
<feature type="region of interest" description="Disordered" evidence="9">
    <location>
        <begin position="359"/>
        <end position="380"/>
    </location>
</feature>
<gene>
    <name evidence="10" type="ORF">B0H64DRAFT_473621</name>
</gene>
<protein>
    <recommendedName>
        <fullName evidence="5">Elongator complex protein 5</fullName>
    </recommendedName>
</protein>
<accession>A0AAE0HJ47</accession>
<keyword evidence="6" id="KW-0963">Cytoplasm</keyword>
<evidence type="ECO:0000256" key="2">
    <source>
        <dbReference type="ARBA" id="ARBA00004496"/>
    </source>
</evidence>
<comment type="subcellular location">
    <subcellularLocation>
        <location evidence="2">Cytoplasm</location>
    </subcellularLocation>
    <subcellularLocation>
        <location evidence="1">Nucleus</location>
    </subcellularLocation>
</comment>
<dbReference type="GO" id="GO:0000049">
    <property type="term" value="F:tRNA binding"/>
    <property type="evidence" value="ECO:0007669"/>
    <property type="project" value="TreeGrafter"/>
</dbReference>
<dbReference type="InterPro" id="IPR027417">
    <property type="entry name" value="P-loop_NTPase"/>
</dbReference>
<reference evidence="10" key="1">
    <citation type="journal article" date="2023" name="Mol. Phylogenet. Evol.">
        <title>Genome-scale phylogeny and comparative genomics of the fungal order Sordariales.</title>
        <authorList>
            <person name="Hensen N."/>
            <person name="Bonometti L."/>
            <person name="Westerberg I."/>
            <person name="Brannstrom I.O."/>
            <person name="Guillou S."/>
            <person name="Cros-Aarteil S."/>
            <person name="Calhoun S."/>
            <person name="Haridas S."/>
            <person name="Kuo A."/>
            <person name="Mondo S."/>
            <person name="Pangilinan J."/>
            <person name="Riley R."/>
            <person name="LaButti K."/>
            <person name="Andreopoulos B."/>
            <person name="Lipzen A."/>
            <person name="Chen C."/>
            <person name="Yan M."/>
            <person name="Daum C."/>
            <person name="Ng V."/>
            <person name="Clum A."/>
            <person name="Steindorff A."/>
            <person name="Ohm R.A."/>
            <person name="Martin F."/>
            <person name="Silar P."/>
            <person name="Natvig D.O."/>
            <person name="Lalanne C."/>
            <person name="Gautier V."/>
            <person name="Ament-Velasquez S.L."/>
            <person name="Kruys A."/>
            <person name="Hutchinson M.I."/>
            <person name="Powell A.J."/>
            <person name="Barry K."/>
            <person name="Miller A.N."/>
            <person name="Grigoriev I.V."/>
            <person name="Debuchy R."/>
            <person name="Gladieux P."/>
            <person name="Hiltunen Thoren M."/>
            <person name="Johannesson H."/>
        </authorList>
    </citation>
    <scope>NUCLEOTIDE SEQUENCE</scope>
    <source>
        <strain evidence="10">CBS 168.71</strain>
    </source>
</reference>
<evidence type="ECO:0000256" key="5">
    <source>
        <dbReference type="ARBA" id="ARBA00020264"/>
    </source>
</evidence>
<evidence type="ECO:0000256" key="3">
    <source>
        <dbReference type="ARBA" id="ARBA00005043"/>
    </source>
</evidence>
<reference evidence="10" key="2">
    <citation type="submission" date="2023-06" db="EMBL/GenBank/DDBJ databases">
        <authorList>
            <consortium name="Lawrence Berkeley National Laboratory"/>
            <person name="Haridas S."/>
            <person name="Hensen N."/>
            <person name="Bonometti L."/>
            <person name="Westerberg I."/>
            <person name="Brannstrom I.O."/>
            <person name="Guillou S."/>
            <person name="Cros-Aarteil S."/>
            <person name="Calhoun S."/>
            <person name="Kuo A."/>
            <person name="Mondo S."/>
            <person name="Pangilinan J."/>
            <person name="Riley R."/>
            <person name="Labutti K."/>
            <person name="Andreopoulos B."/>
            <person name="Lipzen A."/>
            <person name="Chen C."/>
            <person name="Yanf M."/>
            <person name="Daum C."/>
            <person name="Ng V."/>
            <person name="Clum A."/>
            <person name="Steindorff A."/>
            <person name="Ohm R."/>
            <person name="Martin F."/>
            <person name="Silar P."/>
            <person name="Natvig D."/>
            <person name="Lalanne C."/>
            <person name="Gautier V."/>
            <person name="Ament-Velasquez S.L."/>
            <person name="Kruys A."/>
            <person name="Hutchinson M.I."/>
            <person name="Powell A.J."/>
            <person name="Barry K."/>
            <person name="Miller A.N."/>
            <person name="Grigoriev I.V."/>
            <person name="Debuchy R."/>
            <person name="Gladieux P."/>
            <person name="Thoren M.H."/>
            <person name="Johannesson H."/>
        </authorList>
    </citation>
    <scope>NUCLEOTIDE SEQUENCE</scope>
    <source>
        <strain evidence="10">CBS 168.71</strain>
    </source>
</reference>
<sequence length="380" mass="41216">MAPSAQAHKRAHSLLLFEKLLNLRDSASPLTLILDSLEQSAEPLLHEFMRRAKLERAKIVFVSFATIKKPALADIFIRARGKSLKTLAAEITSHVAPPKPSTTKDAKPVIQKSLILLDTLNPASSQTPSHLPAFFAAAIPPTASLVAVYHTDVPALPPPLPNHHLPNHHLPNHHLPNHHHQYHYHQQYQYQPDPLTLLTHLATTIFRVSGLGQAVAARRARERSLAAPEWGLREGREGVLVGLLRDGDGNGNGVGVGVGFGDMDGGVVVEMEMRRRSGRAVAETFVLSAGRAGGGGGGVVVMVMGDHPAFRSAVGEEGEGGEEEMEASFNLGLTEKQRRDREGVVLPYFDAQTEVGGGEGGRILYDMGREDDFDEEEDEI</sequence>
<keyword evidence="7" id="KW-0819">tRNA processing</keyword>
<keyword evidence="8" id="KW-0539">Nucleus</keyword>
<dbReference type="GO" id="GO:0002098">
    <property type="term" value="P:tRNA wobble uridine modification"/>
    <property type="evidence" value="ECO:0007669"/>
    <property type="project" value="InterPro"/>
</dbReference>
<feature type="compositionally biased region" description="Acidic residues" evidence="9">
    <location>
        <begin position="369"/>
        <end position="380"/>
    </location>
</feature>
<dbReference type="GeneID" id="87844955"/>
<dbReference type="PANTHER" id="PTHR15641:SF1">
    <property type="entry name" value="ELONGATOR COMPLEX PROTEIN 5"/>
    <property type="match status" value="1"/>
</dbReference>
<evidence type="ECO:0000256" key="6">
    <source>
        <dbReference type="ARBA" id="ARBA00022490"/>
    </source>
</evidence>
<evidence type="ECO:0000256" key="1">
    <source>
        <dbReference type="ARBA" id="ARBA00004123"/>
    </source>
</evidence>
<evidence type="ECO:0000256" key="9">
    <source>
        <dbReference type="SAM" id="MobiDB-lite"/>
    </source>
</evidence>
<keyword evidence="11" id="KW-1185">Reference proteome</keyword>
<dbReference type="Gene3D" id="3.40.50.300">
    <property type="entry name" value="P-loop containing nucleotide triphosphate hydrolases"/>
    <property type="match status" value="1"/>
</dbReference>
<dbReference type="CDD" id="cd19496">
    <property type="entry name" value="Elp5"/>
    <property type="match status" value="1"/>
</dbReference>
<evidence type="ECO:0000313" key="11">
    <source>
        <dbReference type="Proteomes" id="UP001278766"/>
    </source>
</evidence>
<evidence type="ECO:0000256" key="4">
    <source>
        <dbReference type="ARBA" id="ARBA00009567"/>
    </source>
</evidence>
<dbReference type="GO" id="GO:0005829">
    <property type="term" value="C:cytosol"/>
    <property type="evidence" value="ECO:0007669"/>
    <property type="project" value="TreeGrafter"/>
</dbReference>
<organism evidence="10 11">
    <name type="scientific">Chaetomium fimeti</name>
    <dbReference type="NCBI Taxonomy" id="1854472"/>
    <lineage>
        <taxon>Eukaryota</taxon>
        <taxon>Fungi</taxon>
        <taxon>Dikarya</taxon>
        <taxon>Ascomycota</taxon>
        <taxon>Pezizomycotina</taxon>
        <taxon>Sordariomycetes</taxon>
        <taxon>Sordariomycetidae</taxon>
        <taxon>Sordariales</taxon>
        <taxon>Chaetomiaceae</taxon>
        <taxon>Chaetomium</taxon>
    </lineage>
</organism>
<evidence type="ECO:0000313" key="10">
    <source>
        <dbReference type="EMBL" id="KAK3297523.1"/>
    </source>
</evidence>
<dbReference type="Proteomes" id="UP001278766">
    <property type="component" value="Unassembled WGS sequence"/>
</dbReference>
<evidence type="ECO:0000256" key="7">
    <source>
        <dbReference type="ARBA" id="ARBA00022694"/>
    </source>
</evidence>
<comment type="pathway">
    <text evidence="3">tRNA modification; 5-methoxycarbonylmethyl-2-thiouridine-tRNA biosynthesis.</text>
</comment>
<dbReference type="AlphaFoldDB" id="A0AAE0HJ47"/>
<dbReference type="GO" id="GO:0033588">
    <property type="term" value="C:elongator holoenzyme complex"/>
    <property type="evidence" value="ECO:0007669"/>
    <property type="project" value="InterPro"/>
</dbReference>
<dbReference type="GO" id="GO:0005634">
    <property type="term" value="C:nucleus"/>
    <property type="evidence" value="ECO:0007669"/>
    <property type="project" value="UniProtKB-SubCell"/>
</dbReference>
<name>A0AAE0HJ47_9PEZI</name>
<proteinExistence type="inferred from homology"/>
<dbReference type="PANTHER" id="PTHR15641">
    <property type="entry name" value="ELONGATOR COMPLEX PROTEIN 5"/>
    <property type="match status" value="1"/>
</dbReference>
<dbReference type="EMBL" id="JAUEPN010000003">
    <property type="protein sequence ID" value="KAK3297523.1"/>
    <property type="molecule type" value="Genomic_DNA"/>
</dbReference>
<dbReference type="InterPro" id="IPR019519">
    <property type="entry name" value="Elp5"/>
</dbReference>
<dbReference type="Pfam" id="PF10483">
    <property type="entry name" value="Elong_Iki1"/>
    <property type="match status" value="1"/>
</dbReference>
<comment type="similarity">
    <text evidence="4">Belongs to the ELP5 family.</text>
</comment>
<evidence type="ECO:0000256" key="8">
    <source>
        <dbReference type="ARBA" id="ARBA00023242"/>
    </source>
</evidence>